<dbReference type="Proteomes" id="UP000708148">
    <property type="component" value="Unassembled WGS sequence"/>
</dbReference>
<evidence type="ECO:0000313" key="2">
    <source>
        <dbReference type="EMBL" id="CAD7695678.1"/>
    </source>
</evidence>
<sequence length="456" mass="49101">MPTPPRGDAATPERACRGGDRDEAPWAKRQKLDDSAERNWGANPLGEGAGAAAFGPGEATVACKEEPEDELEDGDFLGDPLFNELAVALGLKQEAGEASGAGSERESTPACGGHPAHPSEDPALVELGTLRLPFKVCKGQSVAGISGQAIQYADASRVTTKKSMVEKHAGKLTVWHMPDFCSDKLELLPIPCPPQCRIDLPAEVAVRVTLMDFDGLAQARSYGVRVASRTTATEVAWALQQQHSIELRVDQTLLLYSLHDHKIVTHGSQELRLDLVHNKDYPGAGPGFIAYRVPVGNKQAFIAVRHENANVKKDPTALELEGTYFGTPLLLPVHRSALLGGQKARTDILAAVRLALSAYHFYGSVTEMEDVPLVFKGHANPHLFPNGKAIAKDIEVPLSNCPYLKAVFVEESTVTCSVGYVTVQWDPRRLGDSFDLDQFNSPALDSSVATVDVEGT</sequence>
<evidence type="ECO:0000256" key="1">
    <source>
        <dbReference type="SAM" id="MobiDB-lite"/>
    </source>
</evidence>
<keyword evidence="3" id="KW-1185">Reference proteome</keyword>
<feature type="compositionally biased region" description="Basic and acidic residues" evidence="1">
    <location>
        <begin position="14"/>
        <end position="37"/>
    </location>
</feature>
<feature type="region of interest" description="Disordered" evidence="1">
    <location>
        <begin position="94"/>
        <end position="120"/>
    </location>
</feature>
<comment type="caution">
    <text evidence="2">The sequence shown here is derived from an EMBL/GenBank/DDBJ whole genome shotgun (WGS) entry which is preliminary data.</text>
</comment>
<accession>A0A8S1IPV8</accession>
<feature type="region of interest" description="Disordered" evidence="1">
    <location>
        <begin position="1"/>
        <end position="72"/>
    </location>
</feature>
<dbReference type="EMBL" id="CAJHUC010000375">
    <property type="protein sequence ID" value="CAD7695678.1"/>
    <property type="molecule type" value="Genomic_DNA"/>
</dbReference>
<organism evidence="2 3">
    <name type="scientific">Ostreobium quekettii</name>
    <dbReference type="NCBI Taxonomy" id="121088"/>
    <lineage>
        <taxon>Eukaryota</taxon>
        <taxon>Viridiplantae</taxon>
        <taxon>Chlorophyta</taxon>
        <taxon>core chlorophytes</taxon>
        <taxon>Ulvophyceae</taxon>
        <taxon>TCBD clade</taxon>
        <taxon>Bryopsidales</taxon>
        <taxon>Ostreobineae</taxon>
        <taxon>Ostreobiaceae</taxon>
        <taxon>Ostreobium</taxon>
    </lineage>
</organism>
<dbReference type="AlphaFoldDB" id="A0A8S1IPV8"/>
<gene>
    <name evidence="2" type="ORF">OSTQU699_LOCUS1039</name>
</gene>
<name>A0A8S1IPV8_9CHLO</name>
<protein>
    <submittedName>
        <fullName evidence="2">Uncharacterized protein</fullName>
    </submittedName>
</protein>
<feature type="compositionally biased region" description="Low complexity" evidence="1">
    <location>
        <begin position="50"/>
        <end position="59"/>
    </location>
</feature>
<proteinExistence type="predicted"/>
<evidence type="ECO:0000313" key="3">
    <source>
        <dbReference type="Proteomes" id="UP000708148"/>
    </source>
</evidence>
<reference evidence="2" key="1">
    <citation type="submission" date="2020-12" db="EMBL/GenBank/DDBJ databases">
        <authorList>
            <person name="Iha C."/>
        </authorList>
    </citation>
    <scope>NUCLEOTIDE SEQUENCE</scope>
</reference>